<dbReference type="PANTHER" id="PTHR13832">
    <property type="entry name" value="PROTEIN PHOSPHATASE 2C"/>
    <property type="match status" value="1"/>
</dbReference>
<evidence type="ECO:0000256" key="1">
    <source>
        <dbReference type="ARBA" id="ARBA00001936"/>
    </source>
</evidence>
<evidence type="ECO:0000256" key="7">
    <source>
        <dbReference type="ARBA" id="ARBA00022912"/>
    </source>
</evidence>
<evidence type="ECO:0000256" key="4">
    <source>
        <dbReference type="ARBA" id="ARBA00013081"/>
    </source>
</evidence>
<dbReference type="InterPro" id="IPR000222">
    <property type="entry name" value="PP2C_BS"/>
</dbReference>
<keyword evidence="11" id="KW-1185">Reference proteome</keyword>
<dbReference type="Proteomes" id="UP000695022">
    <property type="component" value="Unplaced"/>
</dbReference>
<organism evidence="11 12">
    <name type="scientific">Priapulus caudatus</name>
    <name type="common">Priapulid worm</name>
    <dbReference type="NCBI Taxonomy" id="37621"/>
    <lineage>
        <taxon>Eukaryota</taxon>
        <taxon>Metazoa</taxon>
        <taxon>Ecdysozoa</taxon>
        <taxon>Scalidophora</taxon>
        <taxon>Priapulida</taxon>
        <taxon>Priapulimorpha</taxon>
        <taxon>Priapulimorphida</taxon>
        <taxon>Priapulidae</taxon>
        <taxon>Priapulus</taxon>
    </lineage>
</organism>
<evidence type="ECO:0000259" key="10">
    <source>
        <dbReference type="PROSITE" id="PS51746"/>
    </source>
</evidence>
<sequence>MFGFKTGPFPTFTPRRAITVDLRSLVMGQTLSEPVTSKETTGCENVYVKVASSCMQGWRMNMEDAHTHILALSEDKEAAFFAVYDGHGGNLALSRALGDFVFKKNDRKRAEEQIVTAYPDVVVRDITIEHEFIVLACDGIWDVLTNQEVIDFVRARLAQQMLPDQICEELMMRCLAPDCQMGGLGCDNMTVVLVCLLQGQPWEDLCLKCGRPKMADRLVDIHTPPGDIDLHPENSLLSTEARDWSEAK</sequence>
<name>A0ABM1FBV9_PRICU</name>
<dbReference type="SMART" id="SM00332">
    <property type="entry name" value="PP2Cc"/>
    <property type="match status" value="1"/>
</dbReference>
<evidence type="ECO:0000313" key="12">
    <source>
        <dbReference type="RefSeq" id="XP_014681930.1"/>
    </source>
</evidence>
<protein>
    <recommendedName>
        <fullName evidence="4">protein-serine/threonine phosphatase</fullName>
        <ecNumber evidence="4">3.1.3.16</ecNumber>
    </recommendedName>
</protein>
<keyword evidence="5" id="KW-0479">Metal-binding</keyword>
<dbReference type="SUPFAM" id="SSF81606">
    <property type="entry name" value="PP2C-like"/>
    <property type="match status" value="2"/>
</dbReference>
<comment type="similarity">
    <text evidence="3 9">Belongs to the PP2C family.</text>
</comment>
<dbReference type="PROSITE" id="PS51746">
    <property type="entry name" value="PPM_2"/>
    <property type="match status" value="1"/>
</dbReference>
<dbReference type="PANTHER" id="PTHR13832:SF565">
    <property type="entry name" value="AT28366P-RELATED"/>
    <property type="match status" value="1"/>
</dbReference>
<dbReference type="InterPro" id="IPR036457">
    <property type="entry name" value="PPM-type-like_dom_sf"/>
</dbReference>
<proteinExistence type="inferred from homology"/>
<dbReference type="Gene3D" id="3.60.40.10">
    <property type="entry name" value="PPM-type phosphatase domain"/>
    <property type="match status" value="2"/>
</dbReference>
<evidence type="ECO:0000256" key="5">
    <source>
        <dbReference type="ARBA" id="ARBA00022723"/>
    </source>
</evidence>
<evidence type="ECO:0000256" key="3">
    <source>
        <dbReference type="ARBA" id="ARBA00006702"/>
    </source>
</evidence>
<evidence type="ECO:0000256" key="2">
    <source>
        <dbReference type="ARBA" id="ARBA00001946"/>
    </source>
</evidence>
<dbReference type="EC" id="3.1.3.16" evidence="4"/>
<gene>
    <name evidence="12" type="primary">LOC106821573</name>
</gene>
<dbReference type="Pfam" id="PF00481">
    <property type="entry name" value="PP2C"/>
    <property type="match status" value="1"/>
</dbReference>
<reference evidence="12" key="1">
    <citation type="submission" date="2025-08" db="UniProtKB">
        <authorList>
            <consortium name="RefSeq"/>
        </authorList>
    </citation>
    <scope>IDENTIFICATION</scope>
</reference>
<keyword evidence="8" id="KW-0464">Manganese</keyword>
<dbReference type="CDD" id="cd00143">
    <property type="entry name" value="PP2Cc"/>
    <property type="match status" value="1"/>
</dbReference>
<keyword evidence="6 9" id="KW-0378">Hydrolase</keyword>
<dbReference type="InterPro" id="IPR015655">
    <property type="entry name" value="PP2C"/>
</dbReference>
<evidence type="ECO:0000256" key="8">
    <source>
        <dbReference type="ARBA" id="ARBA00023211"/>
    </source>
</evidence>
<dbReference type="RefSeq" id="XP_014681930.1">
    <property type="nucleotide sequence ID" value="XM_014826444.1"/>
</dbReference>
<evidence type="ECO:0000256" key="9">
    <source>
        <dbReference type="RuleBase" id="RU003465"/>
    </source>
</evidence>
<evidence type="ECO:0000256" key="6">
    <source>
        <dbReference type="ARBA" id="ARBA00022801"/>
    </source>
</evidence>
<accession>A0ABM1FBV9</accession>
<evidence type="ECO:0000313" key="11">
    <source>
        <dbReference type="Proteomes" id="UP000695022"/>
    </source>
</evidence>
<feature type="domain" description="PPM-type phosphatase" evidence="10">
    <location>
        <begin position="1"/>
        <end position="196"/>
    </location>
</feature>
<comment type="cofactor">
    <cofactor evidence="2">
        <name>Mg(2+)</name>
        <dbReference type="ChEBI" id="CHEBI:18420"/>
    </cofactor>
</comment>
<comment type="cofactor">
    <cofactor evidence="1">
        <name>Mn(2+)</name>
        <dbReference type="ChEBI" id="CHEBI:29035"/>
    </cofactor>
</comment>
<dbReference type="PROSITE" id="PS01032">
    <property type="entry name" value="PPM_1"/>
    <property type="match status" value="1"/>
</dbReference>
<dbReference type="InterPro" id="IPR001932">
    <property type="entry name" value="PPM-type_phosphatase-like_dom"/>
</dbReference>
<keyword evidence="7 9" id="KW-0904">Protein phosphatase</keyword>
<dbReference type="GeneID" id="106821573"/>